<proteinExistence type="predicted"/>
<name>A0ABU4JMG0_9FLAO</name>
<dbReference type="Proteomes" id="UP001204439">
    <property type="component" value="Unassembled WGS sequence"/>
</dbReference>
<reference evidence="1 2" key="1">
    <citation type="submission" date="2023-11" db="EMBL/GenBank/DDBJ databases">
        <title>First isolation, identification, and characterization of non-pathogenic Epilithonimonas ginsengisoli isolated from diseased farmed rainbow trout (Oncorhynchus mykiss) in Chile.</title>
        <authorList>
            <person name="Miranda C.D."/>
            <person name="Irgang R."/>
            <person name="Concha C."/>
            <person name="Rojas R."/>
            <person name="Avendano R."/>
        </authorList>
    </citation>
    <scope>NUCLEOTIDE SEQUENCE [LARGE SCALE GENOMIC DNA]</scope>
    <source>
        <strain evidence="1 2">FP99</strain>
    </source>
</reference>
<evidence type="ECO:0008006" key="3">
    <source>
        <dbReference type="Google" id="ProtNLM"/>
    </source>
</evidence>
<evidence type="ECO:0000313" key="1">
    <source>
        <dbReference type="EMBL" id="MDW8550871.1"/>
    </source>
</evidence>
<gene>
    <name evidence="1" type="ORF">NG800_018230</name>
</gene>
<dbReference type="EMBL" id="JAMXLT020000048">
    <property type="protein sequence ID" value="MDW8550871.1"/>
    <property type="molecule type" value="Genomic_DNA"/>
</dbReference>
<organism evidence="1 2">
    <name type="scientific">Epilithonimonas ginsengisoli</name>
    <dbReference type="NCBI Taxonomy" id="1245592"/>
    <lineage>
        <taxon>Bacteria</taxon>
        <taxon>Pseudomonadati</taxon>
        <taxon>Bacteroidota</taxon>
        <taxon>Flavobacteriia</taxon>
        <taxon>Flavobacteriales</taxon>
        <taxon>Weeksellaceae</taxon>
        <taxon>Chryseobacterium group</taxon>
        <taxon>Epilithonimonas</taxon>
    </lineage>
</organism>
<sequence>MEKIITIGVFLILLSCGSNTEYLKEVNSEKMVKMINESSANNSDSLNILIPLEFQLPSDRAKIKRMQLYYMVDGKIQNQIDDYVVMNGETDRKIYGIEELKIYPKSIYFLQRNFFISKEYGNRILKKYNKKNVADIQSGDTINVTSYQQFRKDFPEFVQVLRKKTDSAFFRINIDKELIRDEKKIKW</sequence>
<dbReference type="RefSeq" id="WP_131797782.1">
    <property type="nucleotide sequence ID" value="NZ_JAMXLT020000048.1"/>
</dbReference>
<protein>
    <recommendedName>
        <fullName evidence="3">Lipoprotein</fullName>
    </recommendedName>
</protein>
<accession>A0ABU4JMG0</accession>
<comment type="caution">
    <text evidence="1">The sequence shown here is derived from an EMBL/GenBank/DDBJ whole genome shotgun (WGS) entry which is preliminary data.</text>
</comment>
<evidence type="ECO:0000313" key="2">
    <source>
        <dbReference type="Proteomes" id="UP001204439"/>
    </source>
</evidence>
<dbReference type="PROSITE" id="PS51257">
    <property type="entry name" value="PROKAR_LIPOPROTEIN"/>
    <property type="match status" value="1"/>
</dbReference>
<keyword evidence="2" id="KW-1185">Reference proteome</keyword>